<dbReference type="SMART" id="SM00671">
    <property type="entry name" value="SEL1"/>
    <property type="match status" value="4"/>
</dbReference>
<evidence type="ECO:0000259" key="6">
    <source>
        <dbReference type="PROSITE" id="PS50865"/>
    </source>
</evidence>
<dbReference type="InterPro" id="IPR002893">
    <property type="entry name" value="Znf_MYND"/>
</dbReference>
<feature type="domain" description="RING-type" evidence="5">
    <location>
        <begin position="268"/>
        <end position="317"/>
    </location>
</feature>
<dbReference type="SUPFAM" id="SSF144232">
    <property type="entry name" value="HIT/MYND zinc finger-like"/>
    <property type="match status" value="1"/>
</dbReference>
<dbReference type="Gene3D" id="1.25.40.10">
    <property type="entry name" value="Tetratricopeptide repeat domain"/>
    <property type="match status" value="2"/>
</dbReference>
<keyword evidence="8" id="KW-1185">Reference proteome</keyword>
<evidence type="ECO:0008006" key="9">
    <source>
        <dbReference type="Google" id="ProtNLM"/>
    </source>
</evidence>
<dbReference type="PANTHER" id="PTHR45011:SF1">
    <property type="entry name" value="DAP3-BINDING CELL DEATH ENHANCER 1"/>
    <property type="match status" value="1"/>
</dbReference>
<dbReference type="PROSITE" id="PS50865">
    <property type="entry name" value="ZF_MYND_2"/>
    <property type="match status" value="1"/>
</dbReference>
<dbReference type="AlphaFoldDB" id="A0AAD8XUA1"/>
<dbReference type="InterPro" id="IPR001841">
    <property type="entry name" value="Znf_RING"/>
</dbReference>
<evidence type="ECO:0000259" key="5">
    <source>
        <dbReference type="PROSITE" id="PS50089"/>
    </source>
</evidence>
<keyword evidence="3" id="KW-0862">Zinc</keyword>
<feature type="domain" description="MYND-type" evidence="6">
    <location>
        <begin position="202"/>
        <end position="244"/>
    </location>
</feature>
<organism evidence="7 8">
    <name type="scientific">Skeletonema marinoi</name>
    <dbReference type="NCBI Taxonomy" id="267567"/>
    <lineage>
        <taxon>Eukaryota</taxon>
        <taxon>Sar</taxon>
        <taxon>Stramenopiles</taxon>
        <taxon>Ochrophyta</taxon>
        <taxon>Bacillariophyta</taxon>
        <taxon>Coscinodiscophyceae</taxon>
        <taxon>Thalassiosirophycidae</taxon>
        <taxon>Thalassiosirales</taxon>
        <taxon>Skeletonemataceae</taxon>
        <taxon>Skeletonema</taxon>
        <taxon>Skeletonema marinoi-dohrnii complex</taxon>
    </lineage>
</organism>
<accession>A0AAD8XUA1</accession>
<name>A0AAD8XUA1_9STRA</name>
<dbReference type="EMBL" id="JATAAI010000049">
    <property type="protein sequence ID" value="KAK1733471.1"/>
    <property type="molecule type" value="Genomic_DNA"/>
</dbReference>
<keyword evidence="2 4" id="KW-0863">Zinc-finger</keyword>
<evidence type="ECO:0000313" key="7">
    <source>
        <dbReference type="EMBL" id="KAK1733471.1"/>
    </source>
</evidence>
<dbReference type="Proteomes" id="UP001224775">
    <property type="component" value="Unassembled WGS sequence"/>
</dbReference>
<dbReference type="PROSITE" id="PS50089">
    <property type="entry name" value="ZF_RING_2"/>
    <property type="match status" value="1"/>
</dbReference>
<sequence length="497" mass="55522">MSCCSKVICNGCVYSNDVRIVQEKLESTCPFCRQLDPKSEDEEEKNMMKRVNSNDPAAMVQMSLRRHEAGDYDSTFKYVNKAAEFGDAGGHYELSCFIYEGRVVEKDGKKRVYHLEQAAIGGHAGARYNLGCVEEENGRMDRAVKHWIIAAKLGHDDSLDNLSVCFRRGLVSKEDFAATLRAHQAAVEATKKEQAADDMMCCASCGSAEVDDIKKLKTCTACKSVRYCSVKCQKEHRSQHKRACKKRAAELHDEILFKQPKSSHEGDCPICCLPISLGKTKSTMMTCCSKIICNGCEYSYHLRIVQEKLDPTCPFCRHLDPESQDEVEKNIMKRVNANDPVAMLQMGLRRYDAGDYDDAVRYISNSAELGDAGAHYQLACHFGEGKGVEKDGKKEVYHLEQAAIGGHPIARYNIGIEEEENGRMDRAMKHWVIAAALGHDGSLDAVKDSYEDGLVSKEDFAAALRAHQAALEATKTHMRGTARSVVCRYRLMKQNRP</sequence>
<protein>
    <recommendedName>
        <fullName evidence="9">MYND-type domain-containing protein</fullName>
    </recommendedName>
</protein>
<evidence type="ECO:0000313" key="8">
    <source>
        <dbReference type="Proteomes" id="UP001224775"/>
    </source>
</evidence>
<dbReference type="PANTHER" id="PTHR45011">
    <property type="entry name" value="DAP3-BINDING CELL DEATH ENHANCER 1"/>
    <property type="match status" value="1"/>
</dbReference>
<evidence type="ECO:0000256" key="3">
    <source>
        <dbReference type="ARBA" id="ARBA00022833"/>
    </source>
</evidence>
<reference evidence="7" key="1">
    <citation type="submission" date="2023-06" db="EMBL/GenBank/DDBJ databases">
        <title>Survivors Of The Sea: Transcriptome response of Skeletonema marinoi to long-term dormancy.</title>
        <authorList>
            <person name="Pinder M.I.M."/>
            <person name="Kourtchenko O."/>
            <person name="Robertson E.K."/>
            <person name="Larsson T."/>
            <person name="Maumus F."/>
            <person name="Osuna-Cruz C.M."/>
            <person name="Vancaester E."/>
            <person name="Stenow R."/>
            <person name="Vandepoele K."/>
            <person name="Ploug H."/>
            <person name="Bruchert V."/>
            <person name="Godhe A."/>
            <person name="Topel M."/>
        </authorList>
    </citation>
    <scope>NUCLEOTIDE SEQUENCE</scope>
    <source>
        <strain evidence="7">R05AC</strain>
    </source>
</reference>
<keyword evidence="1" id="KW-0479">Metal-binding</keyword>
<evidence type="ECO:0000256" key="1">
    <source>
        <dbReference type="ARBA" id="ARBA00022723"/>
    </source>
</evidence>
<dbReference type="InterPro" id="IPR006597">
    <property type="entry name" value="Sel1-like"/>
</dbReference>
<dbReference type="InterPro" id="IPR011990">
    <property type="entry name" value="TPR-like_helical_dom_sf"/>
</dbReference>
<dbReference type="Pfam" id="PF01753">
    <property type="entry name" value="zf-MYND"/>
    <property type="match status" value="1"/>
</dbReference>
<dbReference type="GO" id="GO:0008270">
    <property type="term" value="F:zinc ion binding"/>
    <property type="evidence" value="ECO:0007669"/>
    <property type="project" value="UniProtKB-KW"/>
</dbReference>
<proteinExistence type="predicted"/>
<evidence type="ECO:0000256" key="2">
    <source>
        <dbReference type="ARBA" id="ARBA00022771"/>
    </source>
</evidence>
<gene>
    <name evidence="7" type="ORF">QTG54_015886</name>
</gene>
<dbReference type="SUPFAM" id="SSF81901">
    <property type="entry name" value="HCP-like"/>
    <property type="match status" value="2"/>
</dbReference>
<comment type="caution">
    <text evidence="7">The sequence shown here is derived from an EMBL/GenBank/DDBJ whole genome shotgun (WGS) entry which is preliminary data.</text>
</comment>
<evidence type="ECO:0000256" key="4">
    <source>
        <dbReference type="PROSITE-ProRule" id="PRU00134"/>
    </source>
</evidence>
<dbReference type="Gene3D" id="6.10.140.2220">
    <property type="match status" value="1"/>
</dbReference>
<dbReference type="InterPro" id="IPR052748">
    <property type="entry name" value="ISR_Activator"/>
</dbReference>